<evidence type="ECO:0000313" key="2">
    <source>
        <dbReference type="Proteomes" id="UP000236654"/>
    </source>
</evidence>
<dbReference type="Proteomes" id="UP000236654">
    <property type="component" value="Unassembled WGS sequence"/>
</dbReference>
<dbReference type="AlphaFoldDB" id="A0A2I0R2M5"/>
<sequence length="131" mass="15566">MGCISNSSLRKNFPFHILNGNSAKVWILSKSNDVNEYAVPKMRNYRRTFTFFVNKSFREQELIHLGSDNGRIGRYKIIGNGLDDFVLELNYKDGERSYFKIIRIKNNFLKLQNYHKKEIEWQFKTLNPPLK</sequence>
<reference evidence="1 2" key="1">
    <citation type="submission" date="2017-12" db="EMBL/GenBank/DDBJ databases">
        <title>The draft genome sequence of Brumimicrobium saltpan LHR20.</title>
        <authorList>
            <person name="Do Z.-J."/>
            <person name="Luo H.-R."/>
        </authorList>
    </citation>
    <scope>NUCLEOTIDE SEQUENCE [LARGE SCALE GENOMIC DNA]</scope>
    <source>
        <strain evidence="1 2">LHR20</strain>
    </source>
</reference>
<accession>A0A2I0R2M5</accession>
<protein>
    <submittedName>
        <fullName evidence="1">Uncharacterized protein</fullName>
    </submittedName>
</protein>
<comment type="caution">
    <text evidence="1">The sequence shown here is derived from an EMBL/GenBank/DDBJ whole genome shotgun (WGS) entry which is preliminary data.</text>
</comment>
<proteinExistence type="predicted"/>
<name>A0A2I0R2M5_9FLAO</name>
<keyword evidence="2" id="KW-1185">Reference proteome</keyword>
<dbReference type="EMBL" id="PJNI01000008">
    <property type="protein sequence ID" value="PKR80832.1"/>
    <property type="molecule type" value="Genomic_DNA"/>
</dbReference>
<organism evidence="1 2">
    <name type="scientific">Brumimicrobium salinarum</name>
    <dbReference type="NCBI Taxonomy" id="2058658"/>
    <lineage>
        <taxon>Bacteria</taxon>
        <taxon>Pseudomonadati</taxon>
        <taxon>Bacteroidota</taxon>
        <taxon>Flavobacteriia</taxon>
        <taxon>Flavobacteriales</taxon>
        <taxon>Crocinitomicaceae</taxon>
        <taxon>Brumimicrobium</taxon>
    </lineage>
</organism>
<gene>
    <name evidence="1" type="ORF">CW751_08680</name>
</gene>
<evidence type="ECO:0000313" key="1">
    <source>
        <dbReference type="EMBL" id="PKR80832.1"/>
    </source>
</evidence>